<keyword evidence="4 8" id="KW-0732">Signal</keyword>
<evidence type="ECO:0000259" key="9">
    <source>
        <dbReference type="PROSITE" id="PS51007"/>
    </source>
</evidence>
<dbReference type="GO" id="GO:0020037">
    <property type="term" value="F:heme binding"/>
    <property type="evidence" value="ECO:0007669"/>
    <property type="project" value="InterPro"/>
</dbReference>
<evidence type="ECO:0000256" key="7">
    <source>
        <dbReference type="PROSITE-ProRule" id="PRU00433"/>
    </source>
</evidence>
<protein>
    <submittedName>
        <fullName evidence="10">Cytochrome c peroxidase</fullName>
    </submittedName>
</protein>
<feature type="signal peptide" evidence="8">
    <location>
        <begin position="1"/>
        <end position="25"/>
    </location>
</feature>
<reference evidence="10 11" key="1">
    <citation type="submission" date="2020-08" db="EMBL/GenBank/DDBJ databases">
        <title>Genomic Encyclopedia of Type Strains, Phase IV (KMG-IV): sequencing the most valuable type-strain genomes for metagenomic binning, comparative biology and taxonomic classification.</title>
        <authorList>
            <person name="Goeker M."/>
        </authorList>
    </citation>
    <scope>NUCLEOTIDE SEQUENCE [LARGE SCALE GENOMIC DNA]</scope>
    <source>
        <strain evidence="10 11">DSM 28570</strain>
    </source>
</reference>
<evidence type="ECO:0000256" key="8">
    <source>
        <dbReference type="SAM" id="SignalP"/>
    </source>
</evidence>
<evidence type="ECO:0000256" key="3">
    <source>
        <dbReference type="ARBA" id="ARBA00022723"/>
    </source>
</evidence>
<dbReference type="Pfam" id="PF03150">
    <property type="entry name" value="CCP_MauG"/>
    <property type="match status" value="1"/>
</dbReference>
<dbReference type="GO" id="GO:0004130">
    <property type="term" value="F:cytochrome-c peroxidase activity"/>
    <property type="evidence" value="ECO:0007669"/>
    <property type="project" value="TreeGrafter"/>
</dbReference>
<organism evidence="10 11">
    <name type="scientific">Desulfoprunum benzoelyticum</name>
    <dbReference type="NCBI Taxonomy" id="1506996"/>
    <lineage>
        <taxon>Bacteria</taxon>
        <taxon>Pseudomonadati</taxon>
        <taxon>Thermodesulfobacteriota</taxon>
        <taxon>Desulfobulbia</taxon>
        <taxon>Desulfobulbales</taxon>
        <taxon>Desulfobulbaceae</taxon>
        <taxon>Desulfoprunum</taxon>
    </lineage>
</organism>
<dbReference type="EMBL" id="JACHEO010000007">
    <property type="protein sequence ID" value="MBB5347820.1"/>
    <property type="molecule type" value="Genomic_DNA"/>
</dbReference>
<keyword evidence="3 7" id="KW-0479">Metal-binding</keyword>
<dbReference type="PROSITE" id="PS51007">
    <property type="entry name" value="CYTC"/>
    <property type="match status" value="1"/>
</dbReference>
<dbReference type="AlphaFoldDB" id="A0A840V1U4"/>
<evidence type="ECO:0000256" key="1">
    <source>
        <dbReference type="ARBA" id="ARBA00004196"/>
    </source>
</evidence>
<dbReference type="InterPro" id="IPR051395">
    <property type="entry name" value="Cytochrome_c_Peroxidase/MauG"/>
</dbReference>
<dbReference type="GO" id="GO:0046872">
    <property type="term" value="F:metal ion binding"/>
    <property type="evidence" value="ECO:0007669"/>
    <property type="project" value="UniProtKB-KW"/>
</dbReference>
<dbReference type="PANTHER" id="PTHR30600">
    <property type="entry name" value="CYTOCHROME C PEROXIDASE-RELATED"/>
    <property type="match status" value="1"/>
</dbReference>
<keyword evidence="6 7" id="KW-0408">Iron</keyword>
<comment type="caution">
    <text evidence="10">The sequence shown here is derived from an EMBL/GenBank/DDBJ whole genome shotgun (WGS) entry which is preliminary data.</text>
</comment>
<evidence type="ECO:0000256" key="5">
    <source>
        <dbReference type="ARBA" id="ARBA00023002"/>
    </source>
</evidence>
<feature type="chain" id="PRO_5032339620" evidence="8">
    <location>
        <begin position="26"/>
        <end position="470"/>
    </location>
</feature>
<evidence type="ECO:0000256" key="6">
    <source>
        <dbReference type="ARBA" id="ARBA00023004"/>
    </source>
</evidence>
<dbReference type="InterPro" id="IPR036909">
    <property type="entry name" value="Cyt_c-like_dom_sf"/>
</dbReference>
<dbReference type="InterPro" id="IPR009056">
    <property type="entry name" value="Cyt_c-like_dom"/>
</dbReference>
<dbReference type="Gene3D" id="1.10.760.10">
    <property type="entry name" value="Cytochrome c-like domain"/>
    <property type="match status" value="2"/>
</dbReference>
<evidence type="ECO:0000256" key="4">
    <source>
        <dbReference type="ARBA" id="ARBA00022729"/>
    </source>
</evidence>
<accession>A0A840V1U4</accession>
<feature type="domain" description="Cytochrome c" evidence="9">
    <location>
        <begin position="33"/>
        <end position="162"/>
    </location>
</feature>
<dbReference type="GO" id="GO:0009055">
    <property type="term" value="F:electron transfer activity"/>
    <property type="evidence" value="ECO:0007669"/>
    <property type="project" value="InterPro"/>
</dbReference>
<keyword evidence="2 7" id="KW-0349">Heme</keyword>
<dbReference type="PANTHER" id="PTHR30600:SF10">
    <property type="entry name" value="BLL6722 PROTEIN"/>
    <property type="match status" value="1"/>
</dbReference>
<dbReference type="RefSeq" id="WP_240191744.1">
    <property type="nucleotide sequence ID" value="NZ_JACHEO010000007.1"/>
</dbReference>
<dbReference type="SUPFAM" id="SSF46626">
    <property type="entry name" value="Cytochrome c"/>
    <property type="match status" value="2"/>
</dbReference>
<keyword evidence="11" id="KW-1185">Reference proteome</keyword>
<name>A0A840V1U4_9BACT</name>
<evidence type="ECO:0000313" key="11">
    <source>
        <dbReference type="Proteomes" id="UP000539642"/>
    </source>
</evidence>
<comment type="subcellular location">
    <subcellularLocation>
        <location evidence="1">Cell envelope</location>
    </subcellularLocation>
</comment>
<dbReference type="InterPro" id="IPR004852">
    <property type="entry name" value="Di-haem_cyt_c_peroxidsae"/>
</dbReference>
<keyword evidence="5" id="KW-0560">Oxidoreductase</keyword>
<evidence type="ECO:0000313" key="10">
    <source>
        <dbReference type="EMBL" id="MBB5347820.1"/>
    </source>
</evidence>
<sequence length="470" mass="51380">MKKSYSFILSLAVLMGISGMGSVSAQEGIDEQKLIEVGKKLFFDVNLSVNKKQSCASCHDPAAGFTGPDPEINTAGAVEPGAIGERFGNRKPPSVTYTGESPNLSNDYYNEALGIETWAGGMFWDGRATGETLGDPLAEQAMGPFLNPLEMAMPDAQLVVQRVAKSEYAEEFEAVWGPRSLDWKKDPEGSYERIVRTIAAYERSPEVNPYTSKFDLFYDNARDAKKDIKLITTKGFGNSNRPKGVPLGQHWTDYRGLGLSDNELKGLAVFNDSQRMGADCASCHTFTEGSAGYPLFTDFGFYNLGIPKNPDNPFYDMPEKWNPDGEDWIDYGLGGYLKSSGWDAAVYEPEMGKHKTPSLRNIDQRPSPDFVKAFGHNGFFKSLDGMEGIVHFYAWRATMDDGGMGDGGMGGGMGPGGGMGDGGMTPNLSLFPPPEVDENRIAMKPFNFMMVGDYLVAFLQTLTDGYEPSE</sequence>
<dbReference type="Proteomes" id="UP000539642">
    <property type="component" value="Unassembled WGS sequence"/>
</dbReference>
<proteinExistence type="predicted"/>
<evidence type="ECO:0000256" key="2">
    <source>
        <dbReference type="ARBA" id="ARBA00022617"/>
    </source>
</evidence>
<gene>
    <name evidence="10" type="ORF">HNQ81_001549</name>
</gene>
<keyword evidence="10" id="KW-0575">Peroxidase</keyword>
<dbReference type="GO" id="GO:0030313">
    <property type="term" value="C:cell envelope"/>
    <property type="evidence" value="ECO:0007669"/>
    <property type="project" value="UniProtKB-SubCell"/>
</dbReference>